<evidence type="ECO:0000313" key="10">
    <source>
        <dbReference type="RefSeq" id="XP_013394544.1"/>
    </source>
</evidence>
<feature type="DNA-binding region" description="Homeobox" evidence="5">
    <location>
        <begin position="121"/>
        <end position="180"/>
    </location>
</feature>
<dbReference type="GO" id="GO:0000981">
    <property type="term" value="F:DNA-binding transcription factor activity, RNA polymerase II-specific"/>
    <property type="evidence" value="ECO:0007669"/>
    <property type="project" value="InterPro"/>
</dbReference>
<name>A0A1S3IAV9_LINAN</name>
<comment type="subcellular location">
    <subcellularLocation>
        <location evidence="5 6">Nucleus</location>
    </subcellularLocation>
</comment>
<dbReference type="GeneID" id="106162000"/>
<keyword evidence="4 5" id="KW-0539">Nucleus</keyword>
<evidence type="ECO:0000256" key="5">
    <source>
        <dbReference type="PROSITE-ProRule" id="PRU00108"/>
    </source>
</evidence>
<organism evidence="9 10">
    <name type="scientific">Lingula anatina</name>
    <name type="common">Brachiopod</name>
    <name type="synonym">Lingula unguis</name>
    <dbReference type="NCBI Taxonomy" id="7574"/>
    <lineage>
        <taxon>Eukaryota</taxon>
        <taxon>Metazoa</taxon>
        <taxon>Spiralia</taxon>
        <taxon>Lophotrochozoa</taxon>
        <taxon>Brachiopoda</taxon>
        <taxon>Linguliformea</taxon>
        <taxon>Lingulata</taxon>
        <taxon>Lingulida</taxon>
        <taxon>Linguloidea</taxon>
        <taxon>Lingulidae</taxon>
        <taxon>Lingula</taxon>
    </lineage>
</organism>
<dbReference type="AlphaFoldDB" id="A0A1S3IAV9"/>
<evidence type="ECO:0000256" key="7">
    <source>
        <dbReference type="SAM" id="MobiDB-lite"/>
    </source>
</evidence>
<evidence type="ECO:0000256" key="3">
    <source>
        <dbReference type="ARBA" id="ARBA00023155"/>
    </source>
</evidence>
<dbReference type="STRING" id="7574.A0A1S3IAV9"/>
<dbReference type="Proteomes" id="UP000085678">
    <property type="component" value="Unplaced"/>
</dbReference>
<evidence type="ECO:0000259" key="8">
    <source>
        <dbReference type="PROSITE" id="PS50071"/>
    </source>
</evidence>
<dbReference type="GO" id="GO:0000978">
    <property type="term" value="F:RNA polymerase II cis-regulatory region sequence-specific DNA binding"/>
    <property type="evidence" value="ECO:0007669"/>
    <property type="project" value="TreeGrafter"/>
</dbReference>
<dbReference type="SMART" id="SM00389">
    <property type="entry name" value="HOX"/>
    <property type="match status" value="1"/>
</dbReference>
<keyword evidence="1" id="KW-0217">Developmental protein</keyword>
<proteinExistence type="predicted"/>
<dbReference type="PROSITE" id="PS00027">
    <property type="entry name" value="HOMEOBOX_1"/>
    <property type="match status" value="1"/>
</dbReference>
<feature type="compositionally biased region" description="Polar residues" evidence="7">
    <location>
        <begin position="266"/>
        <end position="276"/>
    </location>
</feature>
<dbReference type="InterPro" id="IPR020479">
    <property type="entry name" value="HD_metazoa"/>
</dbReference>
<dbReference type="PANTHER" id="PTHR24327:SF81">
    <property type="entry name" value="HOMEOTIC PROTEIN DISTAL-LESS-RELATED"/>
    <property type="match status" value="1"/>
</dbReference>
<dbReference type="FunCoup" id="A0A1S3IAV9">
    <property type="interactions" value="222"/>
</dbReference>
<dbReference type="InterPro" id="IPR001356">
    <property type="entry name" value="HD"/>
</dbReference>
<evidence type="ECO:0000313" key="9">
    <source>
        <dbReference type="Proteomes" id="UP000085678"/>
    </source>
</evidence>
<feature type="region of interest" description="Disordered" evidence="7">
    <location>
        <begin position="178"/>
        <end position="276"/>
    </location>
</feature>
<dbReference type="PANTHER" id="PTHR24327">
    <property type="entry name" value="HOMEOBOX PROTEIN"/>
    <property type="match status" value="1"/>
</dbReference>
<reference evidence="10" key="1">
    <citation type="submission" date="2025-08" db="UniProtKB">
        <authorList>
            <consortium name="RefSeq"/>
        </authorList>
    </citation>
    <scope>IDENTIFICATION</scope>
    <source>
        <tissue evidence="10">Gonads</tissue>
    </source>
</reference>
<dbReference type="RefSeq" id="XP_013394544.1">
    <property type="nucleotide sequence ID" value="XM_013539090.1"/>
</dbReference>
<evidence type="ECO:0000256" key="6">
    <source>
        <dbReference type="RuleBase" id="RU000682"/>
    </source>
</evidence>
<sequence>MLNVASSMEGLDQGIDTKPSAFMELQNPAAGMMGHTPYPIRSGHYPMSPNQESLYSHQQQHARSLGYPFSMNSMNSLGHNPYNAASHPFAMNPYQTPPPVREVEGKTQEEQLRMNGKGKKMRKPRTIYSSLQLQQLNRRFQRTQYLALPERAELAASLGLTQTQVKIWFQNRRSKYKKIMKQQQNTPGGTPGQVVPTGQQSPTGPNPAQPQGTSSPHHPHTPNGMDSPQSPPTPTQPNGPHQTNMLPTPPGGDMSPPGTWPDYSGGHTQSTNSYINVNSTGPGNYMPQYAAWYQSPNPMAMSQPSTLLT</sequence>
<dbReference type="FunFam" id="1.10.10.60:FF:000233">
    <property type="entry name" value="Distal-less, isoform C"/>
    <property type="match status" value="1"/>
</dbReference>
<dbReference type="CDD" id="cd00086">
    <property type="entry name" value="homeodomain"/>
    <property type="match status" value="1"/>
</dbReference>
<keyword evidence="2 5" id="KW-0238">DNA-binding</keyword>
<dbReference type="GO" id="GO:0005634">
    <property type="term" value="C:nucleus"/>
    <property type="evidence" value="ECO:0007669"/>
    <property type="project" value="UniProtKB-SubCell"/>
</dbReference>
<dbReference type="InterPro" id="IPR009057">
    <property type="entry name" value="Homeodomain-like_sf"/>
</dbReference>
<evidence type="ECO:0000256" key="1">
    <source>
        <dbReference type="ARBA" id="ARBA00022473"/>
    </source>
</evidence>
<dbReference type="SUPFAM" id="SSF46689">
    <property type="entry name" value="Homeodomain-like"/>
    <property type="match status" value="1"/>
</dbReference>
<evidence type="ECO:0000256" key="4">
    <source>
        <dbReference type="ARBA" id="ARBA00023242"/>
    </source>
</evidence>
<dbReference type="PROSITE" id="PS50071">
    <property type="entry name" value="HOMEOBOX_2"/>
    <property type="match status" value="1"/>
</dbReference>
<dbReference type="InterPro" id="IPR017970">
    <property type="entry name" value="Homeobox_CS"/>
</dbReference>
<gene>
    <name evidence="10" type="primary">LOC106162000</name>
</gene>
<feature type="compositionally biased region" description="Low complexity" evidence="7">
    <location>
        <begin position="182"/>
        <end position="200"/>
    </location>
</feature>
<dbReference type="PRINTS" id="PR00031">
    <property type="entry name" value="HTHREPRESSR"/>
</dbReference>
<protein>
    <submittedName>
        <fullName evidence="10">Homeobox protein Dlx1a isoform X1</fullName>
    </submittedName>
</protein>
<dbReference type="OrthoDB" id="6159439at2759"/>
<keyword evidence="3 5" id="KW-0371">Homeobox</keyword>
<keyword evidence="9" id="KW-1185">Reference proteome</keyword>
<dbReference type="Pfam" id="PF00046">
    <property type="entry name" value="Homeodomain"/>
    <property type="match status" value="1"/>
</dbReference>
<dbReference type="InParanoid" id="A0A1S3IAV9"/>
<dbReference type="Gene3D" id="1.10.10.60">
    <property type="entry name" value="Homeodomain-like"/>
    <property type="match status" value="1"/>
</dbReference>
<dbReference type="PRINTS" id="PR00024">
    <property type="entry name" value="HOMEOBOX"/>
</dbReference>
<dbReference type="InterPro" id="IPR000047">
    <property type="entry name" value="HTH_motif"/>
</dbReference>
<feature type="domain" description="Homeobox" evidence="8">
    <location>
        <begin position="119"/>
        <end position="179"/>
    </location>
</feature>
<dbReference type="KEGG" id="lak:106162000"/>
<evidence type="ECO:0000256" key="2">
    <source>
        <dbReference type="ARBA" id="ARBA00023125"/>
    </source>
</evidence>
<dbReference type="InterPro" id="IPR050460">
    <property type="entry name" value="Distal-less_Homeobox_TF"/>
</dbReference>
<accession>A0A1S3IAV9</accession>